<evidence type="ECO:0000256" key="3">
    <source>
        <dbReference type="ARBA" id="ARBA00023015"/>
    </source>
</evidence>
<dbReference type="PANTHER" id="PTHR35807:SF1">
    <property type="entry name" value="TRANSCRIPTIONAL REGULATOR REDD"/>
    <property type="match status" value="1"/>
</dbReference>
<dbReference type="PROSITE" id="PS51755">
    <property type="entry name" value="OMPR_PHOB"/>
    <property type="match status" value="1"/>
</dbReference>
<evidence type="ECO:0000256" key="1">
    <source>
        <dbReference type="ARBA" id="ARBA00005820"/>
    </source>
</evidence>
<organism evidence="8 9">
    <name type="scientific">Streptomyces litchfieldiae</name>
    <dbReference type="NCBI Taxonomy" id="3075543"/>
    <lineage>
        <taxon>Bacteria</taxon>
        <taxon>Bacillati</taxon>
        <taxon>Actinomycetota</taxon>
        <taxon>Actinomycetes</taxon>
        <taxon>Kitasatosporales</taxon>
        <taxon>Streptomycetaceae</taxon>
        <taxon>Streptomyces</taxon>
    </lineage>
</organism>
<dbReference type="InterPro" id="IPR011990">
    <property type="entry name" value="TPR-like_helical_dom_sf"/>
</dbReference>
<dbReference type="RefSeq" id="WP_311707535.1">
    <property type="nucleotide sequence ID" value="NZ_JAVREL010000020.1"/>
</dbReference>
<dbReference type="SMART" id="SM00862">
    <property type="entry name" value="Trans_reg_C"/>
    <property type="match status" value="1"/>
</dbReference>
<dbReference type="Pfam" id="PF00486">
    <property type="entry name" value="Trans_reg_C"/>
    <property type="match status" value="1"/>
</dbReference>
<feature type="DNA-binding region" description="OmpR/PhoB-type" evidence="6">
    <location>
        <begin position="1"/>
        <end position="97"/>
    </location>
</feature>
<evidence type="ECO:0000256" key="2">
    <source>
        <dbReference type="ARBA" id="ARBA00023012"/>
    </source>
</evidence>
<keyword evidence="9" id="KW-1185">Reference proteome</keyword>
<gene>
    <name evidence="8" type="ORF">RM590_28050</name>
</gene>
<name>A0ABU2MZC3_9ACTN</name>
<evidence type="ECO:0000256" key="6">
    <source>
        <dbReference type="PROSITE-ProRule" id="PRU01091"/>
    </source>
</evidence>
<dbReference type="Gene3D" id="1.25.40.10">
    <property type="entry name" value="Tetratricopeptide repeat domain"/>
    <property type="match status" value="1"/>
</dbReference>
<comment type="similarity">
    <text evidence="1">Belongs to the AfsR/DnrI/RedD regulatory family.</text>
</comment>
<reference evidence="9" key="1">
    <citation type="submission" date="2023-07" db="EMBL/GenBank/DDBJ databases">
        <title>30 novel species of actinomycetes from the DSMZ collection.</title>
        <authorList>
            <person name="Nouioui I."/>
        </authorList>
    </citation>
    <scope>NUCLEOTIDE SEQUENCE [LARGE SCALE GENOMIC DNA]</scope>
    <source>
        <strain evidence="9">DSM 44938</strain>
    </source>
</reference>
<dbReference type="InterPro" id="IPR051677">
    <property type="entry name" value="AfsR-DnrI-RedD_regulator"/>
</dbReference>
<comment type="caution">
    <text evidence="8">The sequence shown here is derived from an EMBL/GenBank/DDBJ whole genome shotgun (WGS) entry which is preliminary data.</text>
</comment>
<evidence type="ECO:0000313" key="8">
    <source>
        <dbReference type="EMBL" id="MDT0346409.1"/>
    </source>
</evidence>
<evidence type="ECO:0000256" key="5">
    <source>
        <dbReference type="ARBA" id="ARBA00023163"/>
    </source>
</evidence>
<dbReference type="InterPro" id="IPR005158">
    <property type="entry name" value="BTAD"/>
</dbReference>
<sequence length="266" mass="29619">MLNFFLLGRLEAHSPFGRFAVRGGIQGTLLQVLLASEGRIVPAESLVGELWGESPPDGVANALHAHISRLRKKIGALEPHRTSSRLVGNPFGYQLLVAEGELDATVFVSEVRRAQESLPRDPRRASEVLRAALLMWRGPVFGGDVHGVLCQAAAVRYEEYRIHALELFFESELALGNHTHILGELREAHAANPLRERFCEQLMLALYRSGRQAEALATYRQMWSRLANDLGIEPSPVLRRTELAILGHDPDLDYRESRAADLSYAI</sequence>
<proteinExistence type="inferred from homology"/>
<feature type="domain" description="OmpR/PhoB-type" evidence="7">
    <location>
        <begin position="1"/>
        <end position="97"/>
    </location>
</feature>
<dbReference type="InterPro" id="IPR001867">
    <property type="entry name" value="OmpR/PhoB-type_DNA-bd"/>
</dbReference>
<evidence type="ECO:0000256" key="4">
    <source>
        <dbReference type="ARBA" id="ARBA00023125"/>
    </source>
</evidence>
<keyword evidence="5" id="KW-0804">Transcription</keyword>
<dbReference type="Proteomes" id="UP001183246">
    <property type="component" value="Unassembled WGS sequence"/>
</dbReference>
<keyword evidence="2" id="KW-0902">Two-component regulatory system</keyword>
<dbReference type="SUPFAM" id="SSF48452">
    <property type="entry name" value="TPR-like"/>
    <property type="match status" value="1"/>
</dbReference>
<dbReference type="Pfam" id="PF03704">
    <property type="entry name" value="BTAD"/>
    <property type="match status" value="1"/>
</dbReference>
<keyword evidence="4 6" id="KW-0238">DNA-binding</keyword>
<dbReference type="InterPro" id="IPR016032">
    <property type="entry name" value="Sig_transdc_resp-reg_C-effctor"/>
</dbReference>
<dbReference type="InterPro" id="IPR036388">
    <property type="entry name" value="WH-like_DNA-bd_sf"/>
</dbReference>
<dbReference type="CDD" id="cd15831">
    <property type="entry name" value="BTAD"/>
    <property type="match status" value="1"/>
</dbReference>
<dbReference type="Gene3D" id="1.10.10.10">
    <property type="entry name" value="Winged helix-like DNA-binding domain superfamily/Winged helix DNA-binding domain"/>
    <property type="match status" value="1"/>
</dbReference>
<dbReference type="SUPFAM" id="SSF46894">
    <property type="entry name" value="C-terminal effector domain of the bipartite response regulators"/>
    <property type="match status" value="1"/>
</dbReference>
<evidence type="ECO:0000313" key="9">
    <source>
        <dbReference type="Proteomes" id="UP001183246"/>
    </source>
</evidence>
<dbReference type="SMART" id="SM01043">
    <property type="entry name" value="BTAD"/>
    <property type="match status" value="1"/>
</dbReference>
<protein>
    <submittedName>
        <fullName evidence="8">AfsR/SARP family transcriptional regulator</fullName>
    </submittedName>
</protein>
<dbReference type="EMBL" id="JAVREL010000020">
    <property type="protein sequence ID" value="MDT0346409.1"/>
    <property type="molecule type" value="Genomic_DNA"/>
</dbReference>
<keyword evidence="3" id="KW-0805">Transcription regulation</keyword>
<evidence type="ECO:0000259" key="7">
    <source>
        <dbReference type="PROSITE" id="PS51755"/>
    </source>
</evidence>
<accession>A0ABU2MZC3</accession>
<dbReference type="PANTHER" id="PTHR35807">
    <property type="entry name" value="TRANSCRIPTIONAL REGULATOR REDD-RELATED"/>
    <property type="match status" value="1"/>
</dbReference>